<dbReference type="PANTHER" id="PTHR43330:SF27">
    <property type="entry name" value="METHIONINE AMINOPEPTIDASE"/>
    <property type="match status" value="1"/>
</dbReference>
<comment type="function">
    <text evidence="1 6">Removes the N-terminal methionine from nascent proteins. The N-terminal methionine is often cleaved when the second residue in the primary sequence is small and uncharged (Met-Ala-, Cys, Gly, Pro, Ser, Thr, or Val). Requires deformylation of the N(alpha)-formylated initiator methionine before it can be hydrolyzed.</text>
</comment>
<dbReference type="GO" id="GO:0004239">
    <property type="term" value="F:initiator methionyl aminopeptidase activity"/>
    <property type="evidence" value="ECO:0007669"/>
    <property type="project" value="UniProtKB-UniRule"/>
</dbReference>
<keyword evidence="10" id="KW-1185">Reference proteome</keyword>
<keyword evidence="4 6" id="KW-0479">Metal-binding</keyword>
<reference evidence="9 10" key="1">
    <citation type="submission" date="2019-11" db="EMBL/GenBank/DDBJ databases">
        <authorList>
            <person name="Zheng R.K."/>
            <person name="Sun C.M."/>
        </authorList>
    </citation>
    <scope>NUCLEOTIDE SEQUENCE [LARGE SCALE GENOMIC DNA]</scope>
    <source>
        <strain evidence="9 10">WC007</strain>
    </source>
</reference>
<evidence type="ECO:0000256" key="5">
    <source>
        <dbReference type="ARBA" id="ARBA00022801"/>
    </source>
</evidence>
<dbReference type="PRINTS" id="PR00599">
    <property type="entry name" value="MAPEPTIDASE"/>
</dbReference>
<keyword evidence="2 6" id="KW-0031">Aminopeptidase</keyword>
<sequence>MIYLKTKEEIKLIRESSLLVSKTLALVASKIRPGISTLELDRIAETFIRNNDGVPAFKGFEGFPNTLCVSVNDVVVHGIPSDYKIKDGDIVSVDCGVLKESFYGDSCYTFEVGDVSEQKKLLCKIAKEALTLGIEKAVEGNRIGTLGNVIQNHVEKYGFSVVRELNGHGIGRDLHEEPEVRNYGKPWRGEKLHSGMVIAIEPMVNAGSRKIYQMEDGWTVKTIDGKPAAHFEHTVMVGEDKAEVLSTFEIIEEQIEKNNFLWQNSLL</sequence>
<feature type="binding site" evidence="6">
    <location>
        <position position="232"/>
    </location>
    <ligand>
        <name>a divalent metal cation</name>
        <dbReference type="ChEBI" id="CHEBI:60240"/>
        <label>1</label>
    </ligand>
</feature>
<dbReference type="AlphaFoldDB" id="A0A6I6JRT1"/>
<evidence type="ECO:0000256" key="4">
    <source>
        <dbReference type="ARBA" id="ARBA00022723"/>
    </source>
</evidence>
<feature type="domain" description="Peptidase M24" evidence="8">
    <location>
        <begin position="12"/>
        <end position="238"/>
    </location>
</feature>
<dbReference type="Gene3D" id="3.90.230.10">
    <property type="entry name" value="Creatinase/methionine aminopeptidase superfamily"/>
    <property type="match status" value="1"/>
</dbReference>
<evidence type="ECO:0000313" key="9">
    <source>
        <dbReference type="EMBL" id="QGY42817.1"/>
    </source>
</evidence>
<dbReference type="CDD" id="cd01086">
    <property type="entry name" value="MetAP1"/>
    <property type="match status" value="1"/>
</dbReference>
<dbReference type="InterPro" id="IPR001714">
    <property type="entry name" value="Pept_M24_MAP"/>
</dbReference>
<dbReference type="GO" id="GO:0005829">
    <property type="term" value="C:cytosol"/>
    <property type="evidence" value="ECO:0007669"/>
    <property type="project" value="TreeGrafter"/>
</dbReference>
<feature type="binding site" evidence="6">
    <location>
        <position position="77"/>
    </location>
    <ligand>
        <name>substrate</name>
    </ligand>
</feature>
<dbReference type="InterPro" id="IPR036005">
    <property type="entry name" value="Creatinase/aminopeptidase-like"/>
</dbReference>
<dbReference type="EMBL" id="CP046401">
    <property type="protein sequence ID" value="QGY42817.1"/>
    <property type="molecule type" value="Genomic_DNA"/>
</dbReference>
<feature type="binding site" evidence="6">
    <location>
        <position position="175"/>
    </location>
    <ligand>
        <name>substrate</name>
    </ligand>
</feature>
<dbReference type="Pfam" id="PF00557">
    <property type="entry name" value="Peptidase_M24"/>
    <property type="match status" value="1"/>
</dbReference>
<accession>A0A6I6JRT1</accession>
<dbReference type="RefSeq" id="WP_158863330.1">
    <property type="nucleotide sequence ID" value="NZ_CP046401.1"/>
</dbReference>
<feature type="binding site" evidence="6">
    <location>
        <position position="168"/>
    </location>
    <ligand>
        <name>a divalent metal cation</name>
        <dbReference type="ChEBI" id="CHEBI:60240"/>
        <label>2</label>
        <note>catalytic</note>
    </ligand>
</feature>
<dbReference type="GO" id="GO:0046872">
    <property type="term" value="F:metal ion binding"/>
    <property type="evidence" value="ECO:0007669"/>
    <property type="project" value="UniProtKB-UniRule"/>
</dbReference>
<evidence type="ECO:0000256" key="3">
    <source>
        <dbReference type="ARBA" id="ARBA00022670"/>
    </source>
</evidence>
<keyword evidence="3 6" id="KW-0645">Protease</keyword>
<dbReference type="GO" id="GO:0070006">
    <property type="term" value="F:metalloaminopeptidase activity"/>
    <property type="evidence" value="ECO:0007669"/>
    <property type="project" value="UniProtKB-UniRule"/>
</dbReference>
<comment type="catalytic activity">
    <reaction evidence="6 7">
        <text>Release of N-terminal amino acids, preferentially methionine, from peptides and arylamides.</text>
        <dbReference type="EC" id="3.4.11.18"/>
    </reaction>
</comment>
<protein>
    <recommendedName>
        <fullName evidence="6 7">Methionine aminopeptidase</fullName>
        <shortName evidence="6">MAP</shortName>
        <shortName evidence="6">MetAP</shortName>
        <ecNumber evidence="6 7">3.4.11.18</ecNumber>
    </recommendedName>
    <alternativeName>
        <fullName evidence="6">Peptidase M</fullName>
    </alternativeName>
</protein>
<dbReference type="GO" id="GO:0006508">
    <property type="term" value="P:proteolysis"/>
    <property type="evidence" value="ECO:0007669"/>
    <property type="project" value="UniProtKB-KW"/>
</dbReference>
<dbReference type="PANTHER" id="PTHR43330">
    <property type="entry name" value="METHIONINE AMINOPEPTIDASE"/>
    <property type="match status" value="1"/>
</dbReference>
<comment type="subunit">
    <text evidence="6">Monomer.</text>
</comment>
<evidence type="ECO:0000256" key="2">
    <source>
        <dbReference type="ARBA" id="ARBA00022438"/>
    </source>
</evidence>
<feature type="binding site" evidence="6">
    <location>
        <position position="232"/>
    </location>
    <ligand>
        <name>a divalent metal cation</name>
        <dbReference type="ChEBI" id="CHEBI:60240"/>
        <label>2</label>
        <note>catalytic</note>
    </ligand>
</feature>
<name>A0A6I6JRT1_9BACT</name>
<dbReference type="SUPFAM" id="SSF55920">
    <property type="entry name" value="Creatinase/aminopeptidase"/>
    <property type="match status" value="1"/>
</dbReference>
<dbReference type="EC" id="3.4.11.18" evidence="6 7"/>
<gene>
    <name evidence="6 9" type="primary">map</name>
    <name evidence="9" type="ORF">GM418_03860</name>
</gene>
<evidence type="ECO:0000256" key="7">
    <source>
        <dbReference type="RuleBase" id="RU003653"/>
    </source>
</evidence>
<proteinExistence type="inferred from homology"/>
<dbReference type="Proteomes" id="UP000428260">
    <property type="component" value="Chromosome"/>
</dbReference>
<dbReference type="NCBIfam" id="TIGR00500">
    <property type="entry name" value="met_pdase_I"/>
    <property type="match status" value="1"/>
</dbReference>
<keyword evidence="5 6" id="KW-0378">Hydrolase</keyword>
<dbReference type="KEGG" id="mcos:GM418_03860"/>
<evidence type="ECO:0000259" key="8">
    <source>
        <dbReference type="Pfam" id="PF00557"/>
    </source>
</evidence>
<comment type="similarity">
    <text evidence="6">Belongs to the peptidase M24A family. Methionine aminopeptidase type 1 subfamily.</text>
</comment>
<organism evidence="9 10">
    <name type="scientific">Maribellus comscasis</name>
    <dbReference type="NCBI Taxonomy" id="2681766"/>
    <lineage>
        <taxon>Bacteria</taxon>
        <taxon>Pseudomonadati</taxon>
        <taxon>Bacteroidota</taxon>
        <taxon>Bacteroidia</taxon>
        <taxon>Marinilabiliales</taxon>
        <taxon>Prolixibacteraceae</taxon>
        <taxon>Maribellus</taxon>
    </lineage>
</organism>
<evidence type="ECO:0000256" key="1">
    <source>
        <dbReference type="ARBA" id="ARBA00002521"/>
    </source>
</evidence>
<evidence type="ECO:0000256" key="6">
    <source>
        <dbReference type="HAMAP-Rule" id="MF_01974"/>
    </source>
</evidence>
<dbReference type="InterPro" id="IPR000994">
    <property type="entry name" value="Pept_M24"/>
</dbReference>
<evidence type="ECO:0000313" key="10">
    <source>
        <dbReference type="Proteomes" id="UP000428260"/>
    </source>
</evidence>
<feature type="binding site" evidence="6">
    <location>
        <position position="105"/>
    </location>
    <ligand>
        <name>a divalent metal cation</name>
        <dbReference type="ChEBI" id="CHEBI:60240"/>
        <label>1</label>
    </ligand>
</feature>
<dbReference type="InterPro" id="IPR002467">
    <property type="entry name" value="Pept_M24A_MAP1"/>
</dbReference>
<feature type="binding site" evidence="6">
    <location>
        <position position="201"/>
    </location>
    <ligand>
        <name>a divalent metal cation</name>
        <dbReference type="ChEBI" id="CHEBI:60240"/>
        <label>2</label>
        <note>catalytic</note>
    </ligand>
</feature>
<dbReference type="HAMAP" id="MF_01974">
    <property type="entry name" value="MetAP_1"/>
    <property type="match status" value="1"/>
</dbReference>
<feature type="binding site" evidence="6">
    <location>
        <position position="94"/>
    </location>
    <ligand>
        <name>a divalent metal cation</name>
        <dbReference type="ChEBI" id="CHEBI:60240"/>
        <label>1</label>
    </ligand>
</feature>
<feature type="binding site" evidence="6">
    <location>
        <position position="105"/>
    </location>
    <ligand>
        <name>a divalent metal cation</name>
        <dbReference type="ChEBI" id="CHEBI:60240"/>
        <label>2</label>
        <note>catalytic</note>
    </ligand>
</feature>
<comment type="cofactor">
    <cofactor evidence="6">
        <name>Co(2+)</name>
        <dbReference type="ChEBI" id="CHEBI:48828"/>
    </cofactor>
    <cofactor evidence="6">
        <name>Zn(2+)</name>
        <dbReference type="ChEBI" id="CHEBI:29105"/>
    </cofactor>
    <cofactor evidence="6">
        <name>Mn(2+)</name>
        <dbReference type="ChEBI" id="CHEBI:29035"/>
    </cofactor>
    <cofactor evidence="6">
        <name>Fe(2+)</name>
        <dbReference type="ChEBI" id="CHEBI:29033"/>
    </cofactor>
    <text evidence="6">Binds 2 divalent metal cations per subunit. Has a high-affinity and a low affinity metal-binding site. The true nature of the physiological cofactor is under debate. The enzyme is active with cobalt, zinc, manganese or divalent iron ions. Most likely, methionine aminopeptidases function as mononuclear Fe(2+)-metalloproteases under physiological conditions, and the catalytically relevant metal-binding site has been assigned to the histidine-containing high-affinity site.</text>
</comment>